<name>A0ABQ8DAS7_BRANA</name>
<comment type="caution">
    <text evidence="6">The sequence shown here is derived from an EMBL/GenBank/DDBJ whole genome shotgun (WGS) entry which is preliminary data.</text>
</comment>
<keyword evidence="3" id="KW-0812">Transmembrane</keyword>
<keyword evidence="3" id="KW-1133">Transmembrane helix</keyword>
<feature type="region of interest" description="Disordered" evidence="2">
    <location>
        <begin position="435"/>
        <end position="463"/>
    </location>
</feature>
<dbReference type="InterPro" id="IPR017937">
    <property type="entry name" value="Thioredoxin_CS"/>
</dbReference>
<evidence type="ECO:0000259" key="5">
    <source>
        <dbReference type="PROSITE" id="PS51352"/>
    </source>
</evidence>
<dbReference type="EMBL" id="JAGKQM010000005">
    <property type="protein sequence ID" value="KAH0926476.1"/>
    <property type="molecule type" value="Genomic_DNA"/>
</dbReference>
<dbReference type="CDD" id="cd02961">
    <property type="entry name" value="PDI_a_family"/>
    <property type="match status" value="1"/>
</dbReference>
<keyword evidence="3" id="KW-0472">Membrane</keyword>
<proteinExistence type="inferred from homology"/>
<dbReference type="PANTHER" id="PTHR18929:SF218">
    <property type="entry name" value="PROTEIN DISULFIDE-ISOMERASE 5-2"/>
    <property type="match status" value="1"/>
</dbReference>
<protein>
    <recommendedName>
        <fullName evidence="5">Thioredoxin domain-containing protein</fullName>
    </recommendedName>
</protein>
<dbReference type="PANTHER" id="PTHR18929">
    <property type="entry name" value="PROTEIN DISULFIDE ISOMERASE"/>
    <property type="match status" value="1"/>
</dbReference>
<evidence type="ECO:0000256" key="4">
    <source>
        <dbReference type="SAM" id="SignalP"/>
    </source>
</evidence>
<dbReference type="SUPFAM" id="SSF52833">
    <property type="entry name" value="Thioredoxin-like"/>
    <property type="match status" value="1"/>
</dbReference>
<dbReference type="Gene3D" id="3.40.30.10">
    <property type="entry name" value="Glutaredoxin"/>
    <property type="match status" value="2"/>
</dbReference>
<dbReference type="Pfam" id="PF13848">
    <property type="entry name" value="Thioredoxin_6"/>
    <property type="match status" value="1"/>
</dbReference>
<evidence type="ECO:0000256" key="2">
    <source>
        <dbReference type="SAM" id="MobiDB-lite"/>
    </source>
</evidence>
<dbReference type="PRINTS" id="PR00421">
    <property type="entry name" value="THIOREDOXIN"/>
</dbReference>
<dbReference type="PROSITE" id="PS00194">
    <property type="entry name" value="THIOREDOXIN_1"/>
    <property type="match status" value="1"/>
</dbReference>
<dbReference type="PROSITE" id="PS51352">
    <property type="entry name" value="THIOREDOXIN_2"/>
    <property type="match status" value="1"/>
</dbReference>
<dbReference type="Proteomes" id="UP000824890">
    <property type="component" value="Unassembled WGS sequence"/>
</dbReference>
<accession>A0ABQ8DAS7</accession>
<dbReference type="Pfam" id="PF00085">
    <property type="entry name" value="Thioredoxin"/>
    <property type="match status" value="2"/>
</dbReference>
<evidence type="ECO:0000313" key="6">
    <source>
        <dbReference type="EMBL" id="KAH0926476.1"/>
    </source>
</evidence>
<feature type="transmembrane region" description="Helical" evidence="3">
    <location>
        <begin position="398"/>
        <end position="424"/>
    </location>
</feature>
<reference evidence="6 7" key="1">
    <citation type="submission" date="2021-05" db="EMBL/GenBank/DDBJ databases">
        <title>Genome Assembly of Synthetic Allotetraploid Brassica napus Reveals Homoeologous Exchanges between Subgenomes.</title>
        <authorList>
            <person name="Davis J.T."/>
        </authorList>
    </citation>
    <scope>NUCLEOTIDE SEQUENCE [LARGE SCALE GENOMIC DNA]</scope>
    <source>
        <strain evidence="7">cv. Da-Ae</strain>
        <tissue evidence="6">Seedling</tissue>
    </source>
</reference>
<comment type="similarity">
    <text evidence="1">Belongs to the protein disulfide isomerase family.</text>
</comment>
<keyword evidence="4" id="KW-0732">Signal</keyword>
<feature type="signal peptide" evidence="4">
    <location>
        <begin position="1"/>
        <end position="18"/>
    </location>
</feature>
<feature type="domain" description="Thioredoxin" evidence="5">
    <location>
        <begin position="10"/>
        <end position="167"/>
    </location>
</feature>
<evidence type="ECO:0000256" key="3">
    <source>
        <dbReference type="SAM" id="Phobius"/>
    </source>
</evidence>
<sequence length="463" mass="52272">MYWWISFLALSISLSASSDDQFTIDGTVLELTDSNFESAISTFDCVFVDFYAPWCGHCKRLNPEVFSSSRSGLVLEYYGSKSYSFCFVIDFILVDLVQLDAAAPILAKLKQPIIIAKLNADKYSRLARKLEIDAFPTLMLYNHGVPMEYYGPRKADLLVRYLKKFVAPDVAVLESNSHVKDFVEDSGTSFPVFIGFGLNQSLISGLGRKYKKKAWFAVAKDASEDVMVSYDFDKAPALVAQHPAYNEHSVFYGPFEDGFLEEFVKQNFLPLILPINHDTLKLLKDDERKMVLTIVEDETHESMGKLIKALRAAAHANRDLVFGYVGVEQFEEFADSFHADKKAKLPKIVVWDGDEEYEQVNGIETVSHEEDHLTQVSRFLEGYREGKTEKKRIKGPSFMGFINSMIGIRSVYIIVFLVAVIMMLRSLGQVEEPARVRTAASDGQATSVLEGETSEHKPRDKED</sequence>
<dbReference type="InterPro" id="IPR013766">
    <property type="entry name" value="Thioredoxin_domain"/>
</dbReference>
<evidence type="ECO:0000313" key="7">
    <source>
        <dbReference type="Proteomes" id="UP000824890"/>
    </source>
</evidence>
<keyword evidence="7" id="KW-1185">Reference proteome</keyword>
<feature type="chain" id="PRO_5046538082" description="Thioredoxin domain-containing protein" evidence="4">
    <location>
        <begin position="19"/>
        <end position="463"/>
    </location>
</feature>
<organism evidence="6 7">
    <name type="scientific">Brassica napus</name>
    <name type="common">Rape</name>
    <dbReference type="NCBI Taxonomy" id="3708"/>
    <lineage>
        <taxon>Eukaryota</taxon>
        <taxon>Viridiplantae</taxon>
        <taxon>Streptophyta</taxon>
        <taxon>Embryophyta</taxon>
        <taxon>Tracheophyta</taxon>
        <taxon>Spermatophyta</taxon>
        <taxon>Magnoliopsida</taxon>
        <taxon>eudicotyledons</taxon>
        <taxon>Gunneridae</taxon>
        <taxon>Pentapetalae</taxon>
        <taxon>rosids</taxon>
        <taxon>malvids</taxon>
        <taxon>Brassicales</taxon>
        <taxon>Brassicaceae</taxon>
        <taxon>Brassiceae</taxon>
        <taxon>Brassica</taxon>
    </lineage>
</organism>
<evidence type="ECO:0000256" key="1">
    <source>
        <dbReference type="ARBA" id="ARBA00006347"/>
    </source>
</evidence>
<gene>
    <name evidence="6" type="ORF">HID58_018732</name>
</gene>
<dbReference type="InterPro" id="IPR036249">
    <property type="entry name" value="Thioredoxin-like_sf"/>
</dbReference>
<feature type="compositionally biased region" description="Basic and acidic residues" evidence="2">
    <location>
        <begin position="453"/>
        <end position="463"/>
    </location>
</feature>